<reference evidence="2 3" key="1">
    <citation type="submission" date="2017-11" db="EMBL/GenBank/DDBJ databases">
        <title>Genomic Encyclopedia of Archaeal and Bacterial Type Strains, Phase II (KMG-II): From Individual Species to Whole Genera.</title>
        <authorList>
            <person name="Goeker M."/>
        </authorList>
    </citation>
    <scope>NUCLEOTIDE SEQUENCE [LARGE SCALE GENOMIC DNA]</scope>
    <source>
        <strain evidence="2 3">DSM 11115</strain>
    </source>
</reference>
<evidence type="ECO:0000313" key="2">
    <source>
        <dbReference type="EMBL" id="PJJ60285.1"/>
    </source>
</evidence>
<keyword evidence="1" id="KW-0812">Transmembrane</keyword>
<accession>A0A2M9BQS0</accession>
<keyword evidence="1" id="KW-1133">Transmembrane helix</keyword>
<dbReference type="AlphaFoldDB" id="A0A2M9BQS0"/>
<feature type="transmembrane region" description="Helical" evidence="1">
    <location>
        <begin position="42"/>
        <end position="62"/>
    </location>
</feature>
<evidence type="ECO:0000256" key="1">
    <source>
        <dbReference type="SAM" id="Phobius"/>
    </source>
</evidence>
<feature type="transmembrane region" description="Helical" evidence="1">
    <location>
        <begin position="74"/>
        <end position="94"/>
    </location>
</feature>
<gene>
    <name evidence="2" type="ORF">CLV45_1710</name>
</gene>
<evidence type="ECO:0000313" key="3">
    <source>
        <dbReference type="Proteomes" id="UP000228535"/>
    </source>
</evidence>
<comment type="caution">
    <text evidence="2">The sequence shown here is derived from an EMBL/GenBank/DDBJ whole genome shotgun (WGS) entry which is preliminary data.</text>
</comment>
<dbReference type="RefSeq" id="WP_100335942.1">
    <property type="nucleotide sequence ID" value="NZ_PGFA01000001.1"/>
</dbReference>
<name>A0A2M9BQS0_9BACT</name>
<protein>
    <submittedName>
        <fullName evidence="2">Uncharacterized protein</fullName>
    </submittedName>
</protein>
<proteinExistence type="predicted"/>
<keyword evidence="1" id="KW-0472">Membrane</keyword>
<organism evidence="2 3">
    <name type="scientific">Hymenobacter chitinivorans DSM 11115</name>
    <dbReference type="NCBI Taxonomy" id="1121954"/>
    <lineage>
        <taxon>Bacteria</taxon>
        <taxon>Pseudomonadati</taxon>
        <taxon>Bacteroidota</taxon>
        <taxon>Cytophagia</taxon>
        <taxon>Cytophagales</taxon>
        <taxon>Hymenobacteraceae</taxon>
        <taxon>Hymenobacter</taxon>
    </lineage>
</organism>
<dbReference type="EMBL" id="PGFA01000001">
    <property type="protein sequence ID" value="PJJ60285.1"/>
    <property type="molecule type" value="Genomic_DNA"/>
</dbReference>
<sequence length="121" mass="12631">MLKATAAVARVWTKALLATLGACLIISVLTLATKSNLGADVFLVLLAGVAGIAAFVWLTQAVMISVSAKQRPSYAVLGCMLAALAATGCSAFYAQGLFYGQEVLSATFLITRNGRRDLALY</sequence>
<dbReference type="Proteomes" id="UP000228535">
    <property type="component" value="Unassembled WGS sequence"/>
</dbReference>
<keyword evidence="3" id="KW-1185">Reference proteome</keyword>